<accession>A0A9P4S6A1</accession>
<keyword evidence="1" id="KW-1133">Transmembrane helix</keyword>
<protein>
    <recommendedName>
        <fullName evidence="4">MARVEL domain-containing protein</fullName>
    </recommendedName>
</protein>
<evidence type="ECO:0000313" key="2">
    <source>
        <dbReference type="EMBL" id="KAF2835970.1"/>
    </source>
</evidence>
<feature type="transmembrane region" description="Helical" evidence="1">
    <location>
        <begin position="151"/>
        <end position="170"/>
    </location>
</feature>
<evidence type="ECO:0000313" key="3">
    <source>
        <dbReference type="Proteomes" id="UP000799429"/>
    </source>
</evidence>
<organism evidence="2 3">
    <name type="scientific">Patellaria atrata CBS 101060</name>
    <dbReference type="NCBI Taxonomy" id="1346257"/>
    <lineage>
        <taxon>Eukaryota</taxon>
        <taxon>Fungi</taxon>
        <taxon>Dikarya</taxon>
        <taxon>Ascomycota</taxon>
        <taxon>Pezizomycotina</taxon>
        <taxon>Dothideomycetes</taxon>
        <taxon>Dothideomycetes incertae sedis</taxon>
        <taxon>Patellariales</taxon>
        <taxon>Patellariaceae</taxon>
        <taxon>Patellaria</taxon>
    </lineage>
</organism>
<evidence type="ECO:0000256" key="1">
    <source>
        <dbReference type="SAM" id="Phobius"/>
    </source>
</evidence>
<dbReference type="Proteomes" id="UP000799429">
    <property type="component" value="Unassembled WGS sequence"/>
</dbReference>
<gene>
    <name evidence="2" type="ORF">M501DRAFT_987912</name>
</gene>
<name>A0A9P4S6A1_9PEZI</name>
<evidence type="ECO:0008006" key="4">
    <source>
        <dbReference type="Google" id="ProtNLM"/>
    </source>
</evidence>
<sequence>MARSVVGQAVVVREKYFWPDVQLNIWTIVMLATAGTELGIFADFIQIQNRMRLGIPWLFPFGVTVGAITIILIIMELVLIAQRRLLPSMVMLWSFILFVFFMTGLVETAVQLFGEGNVSNSCNTYVSRQGSTGVNIFTLAHSEQNGICSSWMAAFAFWIIGCIFFVWSFIMGSQVARNMYG</sequence>
<comment type="caution">
    <text evidence="2">The sequence shown here is derived from an EMBL/GenBank/DDBJ whole genome shotgun (WGS) entry which is preliminary data.</text>
</comment>
<proteinExistence type="predicted"/>
<dbReference type="OrthoDB" id="3930290at2759"/>
<feature type="transmembrane region" description="Helical" evidence="1">
    <location>
        <begin position="57"/>
        <end position="80"/>
    </location>
</feature>
<reference evidence="2" key="1">
    <citation type="journal article" date="2020" name="Stud. Mycol.">
        <title>101 Dothideomycetes genomes: a test case for predicting lifestyles and emergence of pathogens.</title>
        <authorList>
            <person name="Haridas S."/>
            <person name="Albert R."/>
            <person name="Binder M."/>
            <person name="Bloem J."/>
            <person name="Labutti K."/>
            <person name="Salamov A."/>
            <person name="Andreopoulos B."/>
            <person name="Baker S."/>
            <person name="Barry K."/>
            <person name="Bills G."/>
            <person name="Bluhm B."/>
            <person name="Cannon C."/>
            <person name="Castanera R."/>
            <person name="Culley D."/>
            <person name="Daum C."/>
            <person name="Ezra D."/>
            <person name="Gonzalez J."/>
            <person name="Henrissat B."/>
            <person name="Kuo A."/>
            <person name="Liang C."/>
            <person name="Lipzen A."/>
            <person name="Lutzoni F."/>
            <person name="Magnuson J."/>
            <person name="Mondo S."/>
            <person name="Nolan M."/>
            <person name="Ohm R."/>
            <person name="Pangilinan J."/>
            <person name="Park H.-J."/>
            <person name="Ramirez L."/>
            <person name="Alfaro M."/>
            <person name="Sun H."/>
            <person name="Tritt A."/>
            <person name="Yoshinaga Y."/>
            <person name="Zwiers L.-H."/>
            <person name="Turgeon B."/>
            <person name="Goodwin S."/>
            <person name="Spatafora J."/>
            <person name="Crous P."/>
            <person name="Grigoriev I."/>
        </authorList>
    </citation>
    <scope>NUCLEOTIDE SEQUENCE</scope>
    <source>
        <strain evidence="2">CBS 101060</strain>
    </source>
</reference>
<keyword evidence="1" id="KW-0472">Membrane</keyword>
<dbReference type="EMBL" id="MU006106">
    <property type="protein sequence ID" value="KAF2835970.1"/>
    <property type="molecule type" value="Genomic_DNA"/>
</dbReference>
<keyword evidence="3" id="KW-1185">Reference proteome</keyword>
<feature type="transmembrane region" description="Helical" evidence="1">
    <location>
        <begin position="92"/>
        <end position="113"/>
    </location>
</feature>
<dbReference type="AlphaFoldDB" id="A0A9P4S6A1"/>
<feature type="transmembrane region" description="Helical" evidence="1">
    <location>
        <begin position="23"/>
        <end position="45"/>
    </location>
</feature>
<keyword evidence="1" id="KW-0812">Transmembrane</keyword>